<feature type="chain" id="PRO_5009602055" description="Cas1 appressorium specific protein" evidence="1">
    <location>
        <begin position="23"/>
        <end position="242"/>
    </location>
</feature>
<dbReference type="InterPro" id="IPR021476">
    <property type="entry name" value="Egh16-like"/>
</dbReference>
<reference evidence="2 3" key="1">
    <citation type="submission" date="2016-09" db="EMBL/GenBank/DDBJ databases">
        <authorList>
            <person name="Capua I."/>
            <person name="De Benedictis P."/>
            <person name="Joannis T."/>
            <person name="Lombin L.H."/>
            <person name="Cattoli G."/>
        </authorList>
    </citation>
    <scope>NUCLEOTIDE SEQUENCE [LARGE SCALE GENOMIC DNA]</scope>
    <source>
        <strain evidence="2 3">IMI 309357</strain>
    </source>
</reference>
<proteinExistence type="predicted"/>
<evidence type="ECO:0008006" key="4">
    <source>
        <dbReference type="Google" id="ProtNLM"/>
    </source>
</evidence>
<dbReference type="AlphaFoldDB" id="A0A1G4AS57"/>
<gene>
    <name evidence="2" type="ORF">CORC01_12791</name>
</gene>
<protein>
    <recommendedName>
        <fullName evidence="4">Cas1 appressorium specific protein</fullName>
    </recommendedName>
</protein>
<sequence>MSFKAVAATAILAAANLVAGHGAIIGASSELGGTAMGLGVDLSTPRDGTQRQPYQVDSTRFQGEGADTVGETLGGGTNDVEAGTKAIMAATGDQLPQIKAGGTIDMTVHQVNGDGAGPYTCMINSDATGATWTDVNVPVTVPGQNSRNRAGAMQDFPLRAEIPAGQACTGTVAGQNNVCLVRCQNAARAGPFGGVVPVQMQQAGNTPAVARRNLARAVAESDRQLKRMLKRAMEATDFEDEE</sequence>
<evidence type="ECO:0000256" key="1">
    <source>
        <dbReference type="SAM" id="SignalP"/>
    </source>
</evidence>
<name>A0A1G4AS57_9PEZI</name>
<evidence type="ECO:0000313" key="2">
    <source>
        <dbReference type="EMBL" id="OHE91941.1"/>
    </source>
</evidence>
<evidence type="ECO:0000313" key="3">
    <source>
        <dbReference type="Proteomes" id="UP000176998"/>
    </source>
</evidence>
<dbReference type="GeneID" id="34565919"/>
<dbReference type="EMBL" id="MJBS01000165">
    <property type="protein sequence ID" value="OHE91941.1"/>
    <property type="molecule type" value="Genomic_DNA"/>
</dbReference>
<dbReference type="Pfam" id="PF11327">
    <property type="entry name" value="Egh16-like"/>
    <property type="match status" value="1"/>
</dbReference>
<dbReference type="STRING" id="1209926.A0A1G4AS57"/>
<comment type="caution">
    <text evidence="2">The sequence shown here is derived from an EMBL/GenBank/DDBJ whole genome shotgun (WGS) entry which is preliminary data.</text>
</comment>
<feature type="signal peptide" evidence="1">
    <location>
        <begin position="1"/>
        <end position="22"/>
    </location>
</feature>
<organism evidence="2 3">
    <name type="scientific">Colletotrichum orchidophilum</name>
    <dbReference type="NCBI Taxonomy" id="1209926"/>
    <lineage>
        <taxon>Eukaryota</taxon>
        <taxon>Fungi</taxon>
        <taxon>Dikarya</taxon>
        <taxon>Ascomycota</taxon>
        <taxon>Pezizomycotina</taxon>
        <taxon>Sordariomycetes</taxon>
        <taxon>Hypocreomycetidae</taxon>
        <taxon>Glomerellales</taxon>
        <taxon>Glomerellaceae</taxon>
        <taxon>Colletotrichum</taxon>
    </lineage>
</organism>
<keyword evidence="1" id="KW-0732">Signal</keyword>
<dbReference type="OrthoDB" id="5418436at2759"/>
<dbReference type="PANTHER" id="PTHR34618:SF4">
    <property type="entry name" value="CAS1"/>
    <property type="match status" value="1"/>
</dbReference>
<dbReference type="Proteomes" id="UP000176998">
    <property type="component" value="Unassembled WGS sequence"/>
</dbReference>
<accession>A0A1G4AS57</accession>
<dbReference type="PANTHER" id="PTHR34618">
    <property type="entry name" value="SURFACE PROTEIN MAS1, PUTATIVE-RELATED"/>
    <property type="match status" value="1"/>
</dbReference>
<dbReference type="RefSeq" id="XP_022469113.1">
    <property type="nucleotide sequence ID" value="XM_022624409.1"/>
</dbReference>
<keyword evidence="3" id="KW-1185">Reference proteome</keyword>